<keyword evidence="3" id="KW-1185">Reference proteome</keyword>
<dbReference type="Proteomes" id="UP000797356">
    <property type="component" value="Chromosome 7"/>
</dbReference>
<accession>A0A8K0N5E8</accession>
<organism evidence="2 3">
    <name type="scientific">Cocos nucifera</name>
    <name type="common">Coconut palm</name>
    <dbReference type="NCBI Taxonomy" id="13894"/>
    <lineage>
        <taxon>Eukaryota</taxon>
        <taxon>Viridiplantae</taxon>
        <taxon>Streptophyta</taxon>
        <taxon>Embryophyta</taxon>
        <taxon>Tracheophyta</taxon>
        <taxon>Spermatophyta</taxon>
        <taxon>Magnoliopsida</taxon>
        <taxon>Liliopsida</taxon>
        <taxon>Arecaceae</taxon>
        <taxon>Arecoideae</taxon>
        <taxon>Cocoseae</taxon>
        <taxon>Attaleinae</taxon>
        <taxon>Cocos</taxon>
    </lineage>
</organism>
<evidence type="ECO:0000313" key="2">
    <source>
        <dbReference type="EMBL" id="KAG1354664.1"/>
    </source>
</evidence>
<reference evidence="2" key="2">
    <citation type="submission" date="2019-07" db="EMBL/GenBank/DDBJ databases">
        <authorList>
            <person name="Yang Y."/>
            <person name="Bocs S."/>
            <person name="Baudouin L."/>
        </authorList>
    </citation>
    <scope>NUCLEOTIDE SEQUENCE</scope>
    <source>
        <tissue evidence="2">Spear leaf of Hainan Tall coconut</tissue>
    </source>
</reference>
<dbReference type="AlphaFoldDB" id="A0A8K0N5E8"/>
<reference evidence="2" key="1">
    <citation type="journal article" date="2017" name="Gigascience">
        <title>The genome draft of coconut (Cocos nucifera).</title>
        <authorList>
            <person name="Xiao Y."/>
            <person name="Xu P."/>
            <person name="Fan H."/>
            <person name="Baudouin L."/>
            <person name="Xia W."/>
            <person name="Bocs S."/>
            <person name="Xu J."/>
            <person name="Li Q."/>
            <person name="Guo A."/>
            <person name="Zhou L."/>
            <person name="Li J."/>
            <person name="Wu Y."/>
            <person name="Ma Z."/>
            <person name="Armero A."/>
            <person name="Issali A.E."/>
            <person name="Liu N."/>
            <person name="Peng M."/>
            <person name="Yang Y."/>
        </authorList>
    </citation>
    <scope>NUCLEOTIDE SEQUENCE</scope>
    <source>
        <tissue evidence="2">Spear leaf of Hainan Tall coconut</tissue>
    </source>
</reference>
<comment type="caution">
    <text evidence="2">The sequence shown here is derived from an EMBL/GenBank/DDBJ whole genome shotgun (WGS) entry which is preliminary data.</text>
</comment>
<dbReference type="EMBL" id="CM017878">
    <property type="protein sequence ID" value="KAG1354664.1"/>
    <property type="molecule type" value="Genomic_DNA"/>
</dbReference>
<gene>
    <name evidence="2" type="ORF">COCNU_07G007760</name>
</gene>
<feature type="region of interest" description="Disordered" evidence="1">
    <location>
        <begin position="59"/>
        <end position="81"/>
    </location>
</feature>
<evidence type="ECO:0000256" key="1">
    <source>
        <dbReference type="SAM" id="MobiDB-lite"/>
    </source>
</evidence>
<name>A0A8K0N5E8_COCNU</name>
<proteinExistence type="predicted"/>
<sequence>MKMVSEAKKAADEEVCMMKEKMNAMEQKYTEMQTQMTMMIARMEAMHKRFLDEQLSDNAAAPSEPLGSRQAPDTSSTQEALQQLQAHSLLASHADPSDEKLDYIVCPSYIWTWGFENTVTITMRNDQPRGERLAGCLGQGNLMNAKMPAILRQNEFFWAMEYRNETQISVKVPVTICSKTTGDVTGATCCLTF</sequence>
<protein>
    <submittedName>
        <fullName evidence="2">Uncharacterized protein</fullName>
    </submittedName>
</protein>
<evidence type="ECO:0000313" key="3">
    <source>
        <dbReference type="Proteomes" id="UP000797356"/>
    </source>
</evidence>